<keyword evidence="8" id="KW-0391">Immunity</keyword>
<organism evidence="17 18">
    <name type="scientific">Chrysochloris asiatica</name>
    <name type="common">Cape golden mole</name>
    <dbReference type="NCBI Taxonomy" id="185453"/>
    <lineage>
        <taxon>Eukaryota</taxon>
        <taxon>Metazoa</taxon>
        <taxon>Chordata</taxon>
        <taxon>Craniata</taxon>
        <taxon>Vertebrata</taxon>
        <taxon>Euteleostomi</taxon>
        <taxon>Mammalia</taxon>
        <taxon>Eutheria</taxon>
        <taxon>Afrotheria</taxon>
        <taxon>Chrysochloridae</taxon>
        <taxon>Chrysochlorinae</taxon>
        <taxon>Chrysochloris</taxon>
    </lineage>
</organism>
<keyword evidence="2" id="KW-1003">Cell membrane</keyword>
<dbReference type="CDD" id="cd03590">
    <property type="entry name" value="CLECT_DC-SIGN_like"/>
    <property type="match status" value="1"/>
</dbReference>
<evidence type="ECO:0000256" key="5">
    <source>
        <dbReference type="ARBA" id="ARBA00022723"/>
    </source>
</evidence>
<keyword evidence="7" id="KW-0106">Calcium</keyword>
<accession>A0A9B0U8R6</accession>
<evidence type="ECO:0000313" key="17">
    <source>
        <dbReference type="Proteomes" id="UP000504623"/>
    </source>
</evidence>
<evidence type="ECO:0000256" key="14">
    <source>
        <dbReference type="ARBA" id="ARBA00023180"/>
    </source>
</evidence>
<dbReference type="PANTHER" id="PTHR22803">
    <property type="entry name" value="MANNOSE, PHOSPHOLIPASE, LECTIN RECEPTOR RELATED"/>
    <property type="match status" value="1"/>
</dbReference>
<dbReference type="InterPro" id="IPR033989">
    <property type="entry name" value="CD209-like_CTLD"/>
</dbReference>
<keyword evidence="12 15" id="KW-0472">Membrane</keyword>
<dbReference type="InterPro" id="IPR016187">
    <property type="entry name" value="CTDL_fold"/>
</dbReference>
<reference evidence="18" key="1">
    <citation type="submission" date="2025-08" db="UniProtKB">
        <authorList>
            <consortium name="RefSeq"/>
        </authorList>
    </citation>
    <scope>IDENTIFICATION</scope>
    <source>
        <tissue evidence="18">Spleen</tissue>
    </source>
</reference>
<keyword evidence="10 15" id="KW-1133">Transmembrane helix</keyword>
<keyword evidence="4 15" id="KW-0812">Transmembrane</keyword>
<keyword evidence="13" id="KW-1015">Disulfide bond</keyword>
<keyword evidence="6" id="KW-0430">Lectin</keyword>
<evidence type="ECO:0000256" key="13">
    <source>
        <dbReference type="ARBA" id="ARBA00023157"/>
    </source>
</evidence>
<dbReference type="SUPFAM" id="SSF56436">
    <property type="entry name" value="C-type lectin-like"/>
    <property type="match status" value="1"/>
</dbReference>
<evidence type="ECO:0000256" key="2">
    <source>
        <dbReference type="ARBA" id="ARBA00022475"/>
    </source>
</evidence>
<evidence type="ECO:0000256" key="1">
    <source>
        <dbReference type="ARBA" id="ARBA00004401"/>
    </source>
</evidence>
<evidence type="ECO:0000259" key="16">
    <source>
        <dbReference type="PROSITE" id="PS50041"/>
    </source>
</evidence>
<proteinExistence type="predicted"/>
<keyword evidence="5" id="KW-0479">Metal-binding</keyword>
<evidence type="ECO:0000256" key="9">
    <source>
        <dbReference type="ARBA" id="ARBA00022968"/>
    </source>
</evidence>
<dbReference type="GO" id="GO:0045087">
    <property type="term" value="P:innate immune response"/>
    <property type="evidence" value="ECO:0007669"/>
    <property type="project" value="UniProtKB-KW"/>
</dbReference>
<dbReference type="GeneID" id="102834275"/>
<protein>
    <submittedName>
        <fullName evidence="18">C-type lectin domain family 4 member D</fullName>
    </submittedName>
</protein>
<dbReference type="PROSITE" id="PS50041">
    <property type="entry name" value="C_TYPE_LECTIN_2"/>
    <property type="match status" value="1"/>
</dbReference>
<dbReference type="OrthoDB" id="6133475at2759"/>
<dbReference type="GO" id="GO:0046872">
    <property type="term" value="F:metal ion binding"/>
    <property type="evidence" value="ECO:0007669"/>
    <property type="project" value="UniProtKB-KW"/>
</dbReference>
<evidence type="ECO:0000256" key="6">
    <source>
        <dbReference type="ARBA" id="ARBA00022734"/>
    </source>
</evidence>
<dbReference type="InterPro" id="IPR016186">
    <property type="entry name" value="C-type_lectin-like/link_sf"/>
</dbReference>
<dbReference type="Gene3D" id="3.10.100.10">
    <property type="entry name" value="Mannose-Binding Protein A, subunit A"/>
    <property type="match status" value="1"/>
</dbReference>
<dbReference type="GO" id="GO:0005886">
    <property type="term" value="C:plasma membrane"/>
    <property type="evidence" value="ECO:0007669"/>
    <property type="project" value="UniProtKB-SubCell"/>
</dbReference>
<evidence type="ECO:0000256" key="15">
    <source>
        <dbReference type="SAM" id="Phobius"/>
    </source>
</evidence>
<dbReference type="InterPro" id="IPR050111">
    <property type="entry name" value="C-type_lectin/snaclec_domain"/>
</dbReference>
<evidence type="ECO:0000313" key="18">
    <source>
        <dbReference type="RefSeq" id="XP_006875555.1"/>
    </source>
</evidence>
<dbReference type="Pfam" id="PF00059">
    <property type="entry name" value="Lectin_C"/>
    <property type="match status" value="1"/>
</dbReference>
<evidence type="ECO:0000256" key="11">
    <source>
        <dbReference type="ARBA" id="ARBA00023130"/>
    </source>
</evidence>
<keyword evidence="17" id="KW-1185">Reference proteome</keyword>
<feature type="domain" description="C-type lectin" evidence="16">
    <location>
        <begin position="88"/>
        <end position="205"/>
    </location>
</feature>
<dbReference type="InterPro" id="IPR001304">
    <property type="entry name" value="C-type_lectin-like"/>
</dbReference>
<evidence type="ECO:0000256" key="12">
    <source>
        <dbReference type="ARBA" id="ARBA00023136"/>
    </source>
</evidence>
<feature type="transmembrane region" description="Helical" evidence="15">
    <location>
        <begin position="17"/>
        <end position="37"/>
    </location>
</feature>
<dbReference type="GO" id="GO:0030246">
    <property type="term" value="F:carbohydrate binding"/>
    <property type="evidence" value="ECO:0007669"/>
    <property type="project" value="UniProtKB-KW"/>
</dbReference>
<dbReference type="GO" id="GO:0002250">
    <property type="term" value="P:adaptive immune response"/>
    <property type="evidence" value="ECO:0007669"/>
    <property type="project" value="UniProtKB-KW"/>
</dbReference>
<keyword evidence="3" id="KW-0399">Innate immunity</keyword>
<evidence type="ECO:0000256" key="8">
    <source>
        <dbReference type="ARBA" id="ARBA00022859"/>
    </source>
</evidence>
<dbReference type="RefSeq" id="XP_006875555.1">
    <property type="nucleotide sequence ID" value="XM_006875493.1"/>
</dbReference>
<sequence>MVIEESHSKKAYRHPKLLIWIIAVVFISLLSACFIASCLVTHHNFLRCEAGPRKFKLPDYYSKLTCTGKNSELKGLTWNCCPAGWRVFQSNCYIFLTDNKTWHESAQNCTGMGANLVTISTEAEQNFIIHFLDRQFSYFLGLTDENTEGQWHWMDGTPFNPKVVFWHKGEPNNYKKEHCVVLVNAENKWAWNDVPCRLKTRRICKIPGMVLN</sequence>
<comment type="subcellular location">
    <subcellularLocation>
        <location evidence="1">Cell membrane</location>
        <topology evidence="1">Single-pass type II membrane protein</topology>
    </subcellularLocation>
</comment>
<dbReference type="Proteomes" id="UP000504623">
    <property type="component" value="Unplaced"/>
</dbReference>
<evidence type="ECO:0000256" key="3">
    <source>
        <dbReference type="ARBA" id="ARBA00022588"/>
    </source>
</evidence>
<evidence type="ECO:0000256" key="4">
    <source>
        <dbReference type="ARBA" id="ARBA00022692"/>
    </source>
</evidence>
<dbReference type="AlphaFoldDB" id="A0A9B0U8R6"/>
<keyword evidence="9" id="KW-0735">Signal-anchor</keyword>
<keyword evidence="14" id="KW-0325">Glycoprotein</keyword>
<name>A0A9B0U8R6_CHRAS</name>
<keyword evidence="11" id="KW-1064">Adaptive immunity</keyword>
<dbReference type="FunFam" id="3.10.100.10:FF:000024">
    <property type="entry name" value="C-type lectin domain family 4 member A"/>
    <property type="match status" value="1"/>
</dbReference>
<dbReference type="CTD" id="338339"/>
<evidence type="ECO:0000256" key="7">
    <source>
        <dbReference type="ARBA" id="ARBA00022837"/>
    </source>
</evidence>
<dbReference type="SMART" id="SM00034">
    <property type="entry name" value="CLECT"/>
    <property type="match status" value="1"/>
</dbReference>
<evidence type="ECO:0000256" key="10">
    <source>
        <dbReference type="ARBA" id="ARBA00022989"/>
    </source>
</evidence>
<gene>
    <name evidence="18" type="primary">CLEC4D</name>
</gene>